<feature type="domain" description="ThuA-like" evidence="1">
    <location>
        <begin position="17"/>
        <end position="235"/>
    </location>
</feature>
<evidence type="ECO:0000313" key="4">
    <source>
        <dbReference type="Proteomes" id="UP000266693"/>
    </source>
</evidence>
<dbReference type="SUPFAM" id="SSF51182">
    <property type="entry name" value="RmlC-like cupins"/>
    <property type="match status" value="1"/>
</dbReference>
<name>A0A396RPT1_9SPHN</name>
<dbReference type="SUPFAM" id="SSF52317">
    <property type="entry name" value="Class I glutamine amidotransferase-like"/>
    <property type="match status" value="1"/>
</dbReference>
<accession>A0A396RPT1</accession>
<sequence length="357" mass="38756">MVAAGWLLAGAAPDPARILIFSHTTGYRHASIEPGVAALKAIAAKQGIEAEASEAPALFDDPAALARFGAIVLLSTTTDPKDPASEWFTGKRREALQGFVRGGGGIVAIHAAADSHYHWPWYGRMIGGRFQRHPPGTPTAKITRRDARHPATAALPETFSRTDEYYYYQDYDPTLRLLLTFDPASIGEKDVNPKPIAWAHVFEGGRVFYTGLGHSPDGWDDPNLVAHLTGGLEWALGRDAARAMVIVDEARKVRDEPPPHGDIGMSTAHRISDGVPARTMEFRRRTLHPGAAIGIHPIGHDEVYYVLSGEGEVTSDDKTARLTRGMAAYLYEGARVGIRQTGKEPLSLIISYPIPGK</sequence>
<dbReference type="OrthoDB" id="109511at2"/>
<feature type="domain" description="Cupin type-2" evidence="2">
    <location>
        <begin position="286"/>
        <end position="350"/>
    </location>
</feature>
<evidence type="ECO:0000259" key="2">
    <source>
        <dbReference type="Pfam" id="PF07883"/>
    </source>
</evidence>
<dbReference type="Gene3D" id="2.60.120.10">
    <property type="entry name" value="Jelly Rolls"/>
    <property type="match status" value="1"/>
</dbReference>
<dbReference type="InterPro" id="IPR029062">
    <property type="entry name" value="Class_I_gatase-like"/>
</dbReference>
<dbReference type="InterPro" id="IPR013096">
    <property type="entry name" value="Cupin_2"/>
</dbReference>
<protein>
    <submittedName>
        <fullName evidence="3">Cupin domain-containing protein</fullName>
    </submittedName>
</protein>
<dbReference type="PANTHER" id="PTHR40469:SF2">
    <property type="entry name" value="GALACTOSE-BINDING DOMAIN-LIKE SUPERFAMILY PROTEIN"/>
    <property type="match status" value="1"/>
</dbReference>
<evidence type="ECO:0000259" key="1">
    <source>
        <dbReference type="Pfam" id="PF06283"/>
    </source>
</evidence>
<dbReference type="AlphaFoldDB" id="A0A396RPT1"/>
<evidence type="ECO:0000313" key="3">
    <source>
        <dbReference type="EMBL" id="RHW16263.1"/>
    </source>
</evidence>
<dbReference type="Pfam" id="PF06283">
    <property type="entry name" value="ThuA"/>
    <property type="match status" value="1"/>
</dbReference>
<dbReference type="PANTHER" id="PTHR40469">
    <property type="entry name" value="SECRETED GLYCOSYL HYDROLASE"/>
    <property type="match status" value="1"/>
</dbReference>
<dbReference type="InterPro" id="IPR029010">
    <property type="entry name" value="ThuA-like"/>
</dbReference>
<proteinExistence type="predicted"/>
<dbReference type="InterPro" id="IPR014710">
    <property type="entry name" value="RmlC-like_jellyroll"/>
</dbReference>
<dbReference type="InterPro" id="IPR011051">
    <property type="entry name" value="RmlC_Cupin_sf"/>
</dbReference>
<keyword evidence="4" id="KW-1185">Reference proteome</keyword>
<comment type="caution">
    <text evidence="3">The sequence shown here is derived from an EMBL/GenBank/DDBJ whole genome shotgun (WGS) entry which is preliminary data.</text>
</comment>
<reference evidence="3 4" key="1">
    <citation type="submission" date="2018-08" db="EMBL/GenBank/DDBJ databases">
        <title>The multiple taxonomic identification of Sphingomonas gilva.</title>
        <authorList>
            <person name="Zhu D."/>
            <person name="Zheng S."/>
        </authorList>
    </citation>
    <scope>NUCLEOTIDE SEQUENCE [LARGE SCALE GENOMIC DNA]</scope>
    <source>
        <strain evidence="3 4">ZDH117</strain>
    </source>
</reference>
<dbReference type="Pfam" id="PF07883">
    <property type="entry name" value="Cupin_2"/>
    <property type="match status" value="1"/>
</dbReference>
<dbReference type="Gene3D" id="3.40.50.880">
    <property type="match status" value="1"/>
</dbReference>
<dbReference type="EMBL" id="QWLV01000012">
    <property type="protein sequence ID" value="RHW16263.1"/>
    <property type="molecule type" value="Genomic_DNA"/>
</dbReference>
<organism evidence="3 4">
    <name type="scientific">Sphingomonas gilva</name>
    <dbReference type="NCBI Taxonomy" id="2305907"/>
    <lineage>
        <taxon>Bacteria</taxon>
        <taxon>Pseudomonadati</taxon>
        <taxon>Pseudomonadota</taxon>
        <taxon>Alphaproteobacteria</taxon>
        <taxon>Sphingomonadales</taxon>
        <taxon>Sphingomonadaceae</taxon>
        <taxon>Sphingomonas</taxon>
    </lineage>
</organism>
<gene>
    <name evidence="3" type="ORF">D1610_16560</name>
</gene>
<dbReference type="Proteomes" id="UP000266693">
    <property type="component" value="Unassembled WGS sequence"/>
</dbReference>